<dbReference type="GO" id="GO:0031083">
    <property type="term" value="C:BLOC-1 complex"/>
    <property type="evidence" value="ECO:0007669"/>
    <property type="project" value="EnsemblFungi"/>
</dbReference>
<dbReference type="eggNOG" id="ENOG502S7PY">
    <property type="taxonomic scope" value="Eukaryota"/>
</dbReference>
<dbReference type="OMA" id="IHPIELC"/>
<dbReference type="EMBL" id="CP002501">
    <property type="protein sequence ID" value="AET40125.1"/>
    <property type="molecule type" value="Genomic_DNA"/>
</dbReference>
<dbReference type="STRING" id="931890.I6NDI3"/>
<keyword evidence="2" id="KW-1185">Reference proteome</keyword>
<protein>
    <recommendedName>
        <fullName evidence="3">Biogenesis of lysosome-related organelles complex 1 subunit SNN1</fullName>
    </recommendedName>
</protein>
<dbReference type="GO" id="GO:0032880">
    <property type="term" value="P:regulation of protein localization"/>
    <property type="evidence" value="ECO:0007669"/>
    <property type="project" value="EnsemblFungi"/>
</dbReference>
<dbReference type="GO" id="GO:0007032">
    <property type="term" value="P:endosome organization"/>
    <property type="evidence" value="ECO:0007669"/>
    <property type="project" value="EnsemblFungi"/>
</dbReference>
<dbReference type="FunCoup" id="I6NDI3">
    <property type="interactions" value="33"/>
</dbReference>
<evidence type="ECO:0000313" key="1">
    <source>
        <dbReference type="EMBL" id="AET40125.1"/>
    </source>
</evidence>
<dbReference type="KEGG" id="erc:Ecym_5369"/>
<name>I6NDI3_ERECY</name>
<sequence>MDSRQIASAGIHPIELCIYSVLSSNLEAIYQAINELRESQALLVMKLNQVRSSFQEEQEILREEGSLKEELARLHVLKRRVDKIVETYSALATKCKKL</sequence>
<dbReference type="GeneID" id="11470791"/>
<gene>
    <name evidence="1" type="ordered locus">Ecym_5369</name>
</gene>
<dbReference type="OrthoDB" id="4065244at2759"/>
<evidence type="ECO:0000313" key="2">
    <source>
        <dbReference type="Proteomes" id="UP000006790"/>
    </source>
</evidence>
<dbReference type="HOGENOM" id="CLU_178727_0_0_1"/>
<dbReference type="Proteomes" id="UP000006790">
    <property type="component" value="Chromosome 5"/>
</dbReference>
<reference evidence="1 2" key="1">
    <citation type="journal article" date="2011" name="G3 (Bethesda)">
        <title>Genome evolution in the Eremothecium clade of the Saccharomyces complex revealed by comparative genomics.</title>
        <authorList>
            <person name="Wendland J."/>
            <person name="Walther A."/>
        </authorList>
    </citation>
    <scope>NUCLEOTIDE SEQUENCE [LARGE SCALE GENOMIC DNA]</scope>
    <source>
        <strain evidence="2">CBS 270.75 / DBVPG 7215 / KCTC 17166 / NRRL Y-17582</strain>
    </source>
</reference>
<proteinExistence type="predicted"/>
<dbReference type="GO" id="GO:0005768">
    <property type="term" value="C:endosome"/>
    <property type="evidence" value="ECO:0007669"/>
    <property type="project" value="EnsemblFungi"/>
</dbReference>
<dbReference type="RefSeq" id="XP_003646942.1">
    <property type="nucleotide sequence ID" value="XM_003646894.1"/>
</dbReference>
<evidence type="ECO:0008006" key="3">
    <source>
        <dbReference type="Google" id="ProtNLM"/>
    </source>
</evidence>
<accession>I6NDI3</accession>
<dbReference type="InParanoid" id="I6NDI3"/>
<organism evidence="1 2">
    <name type="scientific">Eremothecium cymbalariae (strain CBS 270.75 / DBVPG 7215 / KCTC 17166 / NRRL Y-17582)</name>
    <name type="common">Yeast</name>
    <dbReference type="NCBI Taxonomy" id="931890"/>
    <lineage>
        <taxon>Eukaryota</taxon>
        <taxon>Fungi</taxon>
        <taxon>Dikarya</taxon>
        <taxon>Ascomycota</taxon>
        <taxon>Saccharomycotina</taxon>
        <taxon>Saccharomycetes</taxon>
        <taxon>Saccharomycetales</taxon>
        <taxon>Saccharomycetaceae</taxon>
        <taxon>Eremothecium</taxon>
    </lineage>
</organism>
<dbReference type="AlphaFoldDB" id="I6NDI3"/>